<dbReference type="Pfam" id="PF03732">
    <property type="entry name" value="Retrotrans_gag"/>
    <property type="match status" value="1"/>
</dbReference>
<name>A0ABD3DEU2_9LAMI</name>
<evidence type="ECO:0000313" key="3">
    <source>
        <dbReference type="EMBL" id="KAL3639446.1"/>
    </source>
</evidence>
<dbReference type="PANTHER" id="PTHR33223:SF11">
    <property type="entry name" value="ELEMENT PROTEIN, PUTATIVE-RELATED"/>
    <property type="match status" value="1"/>
</dbReference>
<protein>
    <recommendedName>
        <fullName evidence="2">Retrotransposon gag domain-containing protein</fullName>
    </recommendedName>
</protein>
<evidence type="ECO:0000256" key="1">
    <source>
        <dbReference type="SAM" id="MobiDB-lite"/>
    </source>
</evidence>
<sequence length="442" mass="50242">MLLFDPHVDPYNPVIVLSRVARSFELKPHHTSLLPSFNGLPNENPLDFIREFFSVATNISAPGLTSEDMVCFLSSLKDKAKAWLLSLPPRSLHTWEIVFKKLVNHYFSHATTSNLRKQIATFEYFDGESFHVTWERFKGLERDCPHHNYLPDSLMTIFFDRLPQAYRNQIELRAGGDFEDLTPEEGRELLEKLSEKSRQKNMRGRKVRVNEVSTKESDLRFTELQKEVENLKSTMTNAPVKCQLCGGDDHVAGVCSEFLKQVGPSNADQEVNAVQGFNSFGNKQPFGGPKPPNQAYHPSNRDHPLLKYGPESPNFVPAPKQVDPRYLAPPPPNRGNFQGVNPNVVQDWQQPVANLSSRMDNMEKTLQHLVTEVGKLSVEKNKLPSQSEQAMAVHVLRSGKKVDNKIVNPSEEIEPQLEENVDNKIVKTTKSSRFRYSPRKTI</sequence>
<dbReference type="EMBL" id="JAVIJP010000018">
    <property type="protein sequence ID" value="KAL3639446.1"/>
    <property type="molecule type" value="Genomic_DNA"/>
</dbReference>
<evidence type="ECO:0000313" key="4">
    <source>
        <dbReference type="Proteomes" id="UP001632038"/>
    </source>
</evidence>
<feature type="region of interest" description="Disordered" evidence="1">
    <location>
        <begin position="277"/>
        <end position="342"/>
    </location>
</feature>
<dbReference type="AlphaFoldDB" id="A0ABD3DEU2"/>
<dbReference type="InterPro" id="IPR005162">
    <property type="entry name" value="Retrotrans_gag_dom"/>
</dbReference>
<dbReference type="Proteomes" id="UP001632038">
    <property type="component" value="Unassembled WGS sequence"/>
</dbReference>
<gene>
    <name evidence="3" type="ORF">CASFOL_017353</name>
</gene>
<comment type="caution">
    <text evidence="3">The sequence shown here is derived from an EMBL/GenBank/DDBJ whole genome shotgun (WGS) entry which is preliminary data.</text>
</comment>
<feature type="domain" description="Retrotransposon gag" evidence="2">
    <location>
        <begin position="72"/>
        <end position="160"/>
    </location>
</feature>
<proteinExistence type="predicted"/>
<keyword evidence="4" id="KW-1185">Reference proteome</keyword>
<reference evidence="4" key="1">
    <citation type="journal article" date="2024" name="IScience">
        <title>Strigolactones Initiate the Formation of Haustorium-like Structures in Castilleja.</title>
        <authorList>
            <person name="Buerger M."/>
            <person name="Peterson D."/>
            <person name="Chory J."/>
        </authorList>
    </citation>
    <scope>NUCLEOTIDE SEQUENCE [LARGE SCALE GENOMIC DNA]</scope>
</reference>
<accession>A0ABD3DEU2</accession>
<dbReference type="PANTHER" id="PTHR33223">
    <property type="entry name" value="CCHC-TYPE DOMAIN-CONTAINING PROTEIN"/>
    <property type="match status" value="1"/>
</dbReference>
<evidence type="ECO:0000259" key="2">
    <source>
        <dbReference type="Pfam" id="PF03732"/>
    </source>
</evidence>
<organism evidence="3 4">
    <name type="scientific">Castilleja foliolosa</name>
    <dbReference type="NCBI Taxonomy" id="1961234"/>
    <lineage>
        <taxon>Eukaryota</taxon>
        <taxon>Viridiplantae</taxon>
        <taxon>Streptophyta</taxon>
        <taxon>Embryophyta</taxon>
        <taxon>Tracheophyta</taxon>
        <taxon>Spermatophyta</taxon>
        <taxon>Magnoliopsida</taxon>
        <taxon>eudicotyledons</taxon>
        <taxon>Gunneridae</taxon>
        <taxon>Pentapetalae</taxon>
        <taxon>asterids</taxon>
        <taxon>lamiids</taxon>
        <taxon>Lamiales</taxon>
        <taxon>Orobanchaceae</taxon>
        <taxon>Pedicularideae</taxon>
        <taxon>Castillejinae</taxon>
        <taxon>Castilleja</taxon>
    </lineage>
</organism>